<dbReference type="AlphaFoldDB" id="A0A0E3K2U2"/>
<proteinExistence type="predicted"/>
<dbReference type="HOGENOM" id="CLU_3116490_0_0_9"/>
<dbReference type="STRING" id="1548.CSCA_3612"/>
<accession>A0A0E3K2U2</accession>
<dbReference type="Proteomes" id="UP000033115">
    <property type="component" value="Chromosome"/>
</dbReference>
<sequence>MEVIITEKDIIINLNNFFFIKKLVLKNLDINLFNKAIFVKPYFFIKLVLI</sequence>
<evidence type="ECO:0000313" key="1">
    <source>
        <dbReference type="EMBL" id="AKA70737.1"/>
    </source>
</evidence>
<name>A0A0E3K2U2_CLOSL</name>
<evidence type="ECO:0000313" key="2">
    <source>
        <dbReference type="Proteomes" id="UP000033115"/>
    </source>
</evidence>
<organism evidence="1 2">
    <name type="scientific">Clostridium scatologenes</name>
    <dbReference type="NCBI Taxonomy" id="1548"/>
    <lineage>
        <taxon>Bacteria</taxon>
        <taxon>Bacillati</taxon>
        <taxon>Bacillota</taxon>
        <taxon>Clostridia</taxon>
        <taxon>Eubacteriales</taxon>
        <taxon>Clostridiaceae</taxon>
        <taxon>Clostridium</taxon>
    </lineage>
</organism>
<dbReference type="EMBL" id="CP009933">
    <property type="protein sequence ID" value="AKA70737.1"/>
    <property type="molecule type" value="Genomic_DNA"/>
</dbReference>
<dbReference type="KEGG" id="csq:CSCA_3612"/>
<gene>
    <name evidence="1" type="ORF">CSCA_3612</name>
</gene>
<keyword evidence="2" id="KW-1185">Reference proteome</keyword>
<protein>
    <submittedName>
        <fullName evidence="1">Uncharacterized protein</fullName>
    </submittedName>
</protein>
<reference evidence="1 2" key="1">
    <citation type="journal article" date="2015" name="J. Biotechnol.">
        <title>Complete genome sequence of a malodorant-producing acetogen, Clostridium scatologenes ATCC 25775(T).</title>
        <authorList>
            <person name="Zhu Z."/>
            <person name="Guo T."/>
            <person name="Zheng H."/>
            <person name="Song T."/>
            <person name="Ouyang P."/>
            <person name="Xie J."/>
        </authorList>
    </citation>
    <scope>NUCLEOTIDE SEQUENCE [LARGE SCALE GENOMIC DNA]</scope>
    <source>
        <strain evidence="1 2">ATCC 25775</strain>
    </source>
</reference>